<name>A0A7X0NEP2_9GAMM</name>
<dbReference type="RefSeq" id="WP_184422284.1">
    <property type="nucleotide sequence ID" value="NZ_AP027362.1"/>
</dbReference>
<reference evidence="2 3" key="1">
    <citation type="submission" date="2020-08" db="EMBL/GenBank/DDBJ databases">
        <title>Genomic Encyclopedia of Type Strains, Phase IV (KMG-IV): sequencing the most valuable type-strain genomes for metagenomic binning, comparative biology and taxonomic classification.</title>
        <authorList>
            <person name="Goeker M."/>
        </authorList>
    </citation>
    <scope>NUCLEOTIDE SEQUENCE [LARGE SCALE GENOMIC DNA]</scope>
    <source>
        <strain evidence="2 3">DSM 26287</strain>
    </source>
</reference>
<dbReference type="EMBL" id="JACHHU010000002">
    <property type="protein sequence ID" value="MBB6542062.1"/>
    <property type="molecule type" value="Genomic_DNA"/>
</dbReference>
<dbReference type="AlphaFoldDB" id="A0A7X0NEP2"/>
<dbReference type="Pfam" id="PF21173">
    <property type="entry name" value="DksA-like_N"/>
    <property type="match status" value="1"/>
</dbReference>
<dbReference type="Gene3D" id="1.20.120.910">
    <property type="entry name" value="DksA, coiled-coil domain"/>
    <property type="match status" value="1"/>
</dbReference>
<sequence>MDVSHISTLLHEKQAELTTRISAIEADFKKGRSADFAEQTTESENDEVLDAIHREAKIELALVNEAIIPISLTM</sequence>
<gene>
    <name evidence="2" type="ORF">HNQ55_000537</name>
</gene>
<protein>
    <recommendedName>
        <fullName evidence="1">DnaK suppressor protein-like N-terminal domain-containing protein</fullName>
    </recommendedName>
</protein>
<dbReference type="InterPro" id="IPR048487">
    <property type="entry name" value="DksA-like_N"/>
</dbReference>
<dbReference type="Proteomes" id="UP000537141">
    <property type="component" value="Unassembled WGS sequence"/>
</dbReference>
<proteinExistence type="predicted"/>
<evidence type="ECO:0000313" key="3">
    <source>
        <dbReference type="Proteomes" id="UP000537141"/>
    </source>
</evidence>
<keyword evidence="3" id="KW-1185">Reference proteome</keyword>
<comment type="caution">
    <text evidence="2">The sequence shown here is derived from an EMBL/GenBank/DDBJ whole genome shotgun (WGS) entry which is preliminary data.</text>
</comment>
<accession>A0A7X0NEP2</accession>
<organism evidence="2 3">
    <name type="scientific">Thalassotalea piscium</name>
    <dbReference type="NCBI Taxonomy" id="1230533"/>
    <lineage>
        <taxon>Bacteria</taxon>
        <taxon>Pseudomonadati</taxon>
        <taxon>Pseudomonadota</taxon>
        <taxon>Gammaproteobacteria</taxon>
        <taxon>Alteromonadales</taxon>
        <taxon>Colwelliaceae</taxon>
        <taxon>Thalassotalea</taxon>
    </lineage>
</organism>
<evidence type="ECO:0000313" key="2">
    <source>
        <dbReference type="EMBL" id="MBB6542062.1"/>
    </source>
</evidence>
<feature type="domain" description="DnaK suppressor protein-like N-terminal" evidence="1">
    <location>
        <begin position="8"/>
        <end position="66"/>
    </location>
</feature>
<evidence type="ECO:0000259" key="1">
    <source>
        <dbReference type="Pfam" id="PF21173"/>
    </source>
</evidence>